<dbReference type="Proteomes" id="UP000078200">
    <property type="component" value="Unassembled WGS sequence"/>
</dbReference>
<feature type="compositionally biased region" description="Low complexity" evidence="1">
    <location>
        <begin position="10"/>
        <end position="20"/>
    </location>
</feature>
<dbReference type="EnsemblMetazoa" id="GAUT029835-RA">
    <property type="protein sequence ID" value="GAUT029835-PA"/>
    <property type="gene ID" value="GAUT029835"/>
</dbReference>
<organism evidence="2 3">
    <name type="scientific">Glossina austeni</name>
    <name type="common">Savannah tsetse fly</name>
    <dbReference type="NCBI Taxonomy" id="7395"/>
    <lineage>
        <taxon>Eukaryota</taxon>
        <taxon>Metazoa</taxon>
        <taxon>Ecdysozoa</taxon>
        <taxon>Arthropoda</taxon>
        <taxon>Hexapoda</taxon>
        <taxon>Insecta</taxon>
        <taxon>Pterygota</taxon>
        <taxon>Neoptera</taxon>
        <taxon>Endopterygota</taxon>
        <taxon>Diptera</taxon>
        <taxon>Brachycera</taxon>
        <taxon>Muscomorpha</taxon>
        <taxon>Hippoboscoidea</taxon>
        <taxon>Glossinidae</taxon>
        <taxon>Glossina</taxon>
    </lineage>
</organism>
<keyword evidence="3" id="KW-1185">Reference proteome</keyword>
<name>A0A1A9V947_GLOAU</name>
<evidence type="ECO:0000313" key="2">
    <source>
        <dbReference type="EnsemblMetazoa" id="GAUT029835-PA"/>
    </source>
</evidence>
<evidence type="ECO:0000313" key="3">
    <source>
        <dbReference type="Proteomes" id="UP000078200"/>
    </source>
</evidence>
<feature type="region of interest" description="Disordered" evidence="1">
    <location>
        <begin position="1"/>
        <end position="20"/>
    </location>
</feature>
<protein>
    <submittedName>
        <fullName evidence="2">Uncharacterized protein</fullName>
    </submittedName>
</protein>
<sequence>MLRMNKKDSSSSSSSSSSSVVEVLVLVSLAFVIARASYAGYTYIVVSLAEKRREVSINWKVNFYSSVYRKLSAFGNSRLSTQYCSSKTANAFCYEITRRRRSSKTRRCLSS</sequence>
<reference evidence="2" key="1">
    <citation type="submission" date="2020-05" db="UniProtKB">
        <authorList>
            <consortium name="EnsemblMetazoa"/>
        </authorList>
    </citation>
    <scope>IDENTIFICATION</scope>
    <source>
        <strain evidence="2">TTRI</strain>
    </source>
</reference>
<evidence type="ECO:0000256" key="1">
    <source>
        <dbReference type="SAM" id="MobiDB-lite"/>
    </source>
</evidence>
<dbReference type="AlphaFoldDB" id="A0A1A9V947"/>
<dbReference type="VEuPathDB" id="VectorBase:GAUT029835"/>
<proteinExistence type="predicted"/>
<accession>A0A1A9V947</accession>